<comment type="caution">
    <text evidence="3">The sequence shown here is derived from an EMBL/GenBank/DDBJ whole genome shotgun (WGS) entry which is preliminary data.</text>
</comment>
<reference evidence="4" key="1">
    <citation type="journal article" date="2019" name="Int. J. Syst. Evol. Microbiol.">
        <title>The Global Catalogue of Microorganisms (GCM) 10K type strain sequencing project: providing services to taxonomists for standard genome sequencing and annotation.</title>
        <authorList>
            <consortium name="The Broad Institute Genomics Platform"/>
            <consortium name="The Broad Institute Genome Sequencing Center for Infectious Disease"/>
            <person name="Wu L."/>
            <person name="Ma J."/>
        </authorList>
    </citation>
    <scope>NUCLEOTIDE SEQUENCE [LARGE SCALE GENOMIC DNA]</scope>
    <source>
        <strain evidence="4">CGMCC 4.7132</strain>
    </source>
</reference>
<dbReference type="InterPro" id="IPR029479">
    <property type="entry name" value="Nitroreductase"/>
</dbReference>
<evidence type="ECO:0000256" key="1">
    <source>
        <dbReference type="SAM" id="MobiDB-lite"/>
    </source>
</evidence>
<name>A0ABV9CCH7_9ACTN</name>
<evidence type="ECO:0000259" key="2">
    <source>
        <dbReference type="Pfam" id="PF00881"/>
    </source>
</evidence>
<sequence>MNTRASAGGAAHAVRSAVEAAIHAPSVHNTQPWSFTVAGDEISLRADLDRILPVADPSGRQMLISCGAALLDVRIALYALGHPPEVALLPDPDRPSLLARVRPGAGAAADEHARMLYAQVERRRTHRGGFTEQALPEALVEELVEQARMEGAHLTPVRSPAAVRVLGAITNAAQEAQSQDRLFTLEVIRWSRPPGSTRRDGVPAEAYPRAPGRTYPQHFAQRDYARGHGWGGDTEHPEAAATGLVAVLTTVGDAREDWLAAGQALQRVLLHASAHGVGAAFHTQALEMPQLREFLRDQVCSGEHPQMIMRLGYVAEEGTSVRRPATEVVEER</sequence>
<dbReference type="InterPro" id="IPR000415">
    <property type="entry name" value="Nitroreductase-like"/>
</dbReference>
<evidence type="ECO:0000313" key="4">
    <source>
        <dbReference type="Proteomes" id="UP001596004"/>
    </source>
</evidence>
<organism evidence="3 4">
    <name type="scientific">Sphaerisporangium dianthi</name>
    <dbReference type="NCBI Taxonomy" id="1436120"/>
    <lineage>
        <taxon>Bacteria</taxon>
        <taxon>Bacillati</taxon>
        <taxon>Actinomycetota</taxon>
        <taxon>Actinomycetes</taxon>
        <taxon>Streptosporangiales</taxon>
        <taxon>Streptosporangiaceae</taxon>
        <taxon>Sphaerisporangium</taxon>
    </lineage>
</organism>
<dbReference type="RefSeq" id="WP_380838761.1">
    <property type="nucleotide sequence ID" value="NZ_JBHSFP010000004.1"/>
</dbReference>
<dbReference type="PANTHER" id="PTHR23026:SF123">
    <property type="entry name" value="NAD(P)H NITROREDUCTASE RV3131-RELATED"/>
    <property type="match status" value="1"/>
</dbReference>
<dbReference type="NCBIfam" id="NF047509">
    <property type="entry name" value="Rv3131_FMN_oxido"/>
    <property type="match status" value="1"/>
</dbReference>
<evidence type="ECO:0000313" key="3">
    <source>
        <dbReference type="EMBL" id="MFC4530728.1"/>
    </source>
</evidence>
<feature type="domain" description="Nitroreductase" evidence="2">
    <location>
        <begin position="121"/>
        <end position="313"/>
    </location>
</feature>
<dbReference type="EMBL" id="JBHSFP010000004">
    <property type="protein sequence ID" value="MFC4530728.1"/>
    <property type="molecule type" value="Genomic_DNA"/>
</dbReference>
<protein>
    <submittedName>
        <fullName evidence="3">Acg family FMN-binding oxidoreductase</fullName>
    </submittedName>
</protein>
<dbReference type="InterPro" id="IPR050627">
    <property type="entry name" value="Nitroreductase/BluB"/>
</dbReference>
<feature type="region of interest" description="Disordered" evidence="1">
    <location>
        <begin position="194"/>
        <end position="215"/>
    </location>
</feature>
<dbReference type="Pfam" id="PF00881">
    <property type="entry name" value="Nitroreductase"/>
    <property type="match status" value="1"/>
</dbReference>
<proteinExistence type="predicted"/>
<dbReference type="SUPFAM" id="SSF55469">
    <property type="entry name" value="FMN-dependent nitroreductase-like"/>
    <property type="match status" value="2"/>
</dbReference>
<accession>A0ABV9CCH7</accession>
<dbReference type="Gene3D" id="3.40.109.10">
    <property type="entry name" value="NADH Oxidase"/>
    <property type="match status" value="2"/>
</dbReference>
<gene>
    <name evidence="3" type="ORF">ACFO60_08120</name>
</gene>
<dbReference type="PANTHER" id="PTHR23026">
    <property type="entry name" value="NADPH NITROREDUCTASE"/>
    <property type="match status" value="1"/>
</dbReference>
<keyword evidence="4" id="KW-1185">Reference proteome</keyword>
<dbReference type="Proteomes" id="UP001596004">
    <property type="component" value="Unassembled WGS sequence"/>
</dbReference>